<dbReference type="InterPro" id="IPR032675">
    <property type="entry name" value="LRR_dom_sf"/>
</dbReference>
<comment type="caution">
    <text evidence="2">The sequence shown here is derived from an EMBL/GenBank/DDBJ whole genome shotgun (WGS) entry which is preliminary data.</text>
</comment>
<dbReference type="SUPFAM" id="SSF52047">
    <property type="entry name" value="RNI-like"/>
    <property type="match status" value="1"/>
</dbReference>
<keyword evidence="3" id="KW-1185">Reference proteome</keyword>
<dbReference type="EMBL" id="PKMF04000207">
    <property type="protein sequence ID" value="KAK7843298.1"/>
    <property type="molecule type" value="Genomic_DNA"/>
</dbReference>
<name>A0AAW0KYE4_QUESU</name>
<feature type="compositionally biased region" description="Basic and acidic residues" evidence="1">
    <location>
        <begin position="428"/>
        <end position="442"/>
    </location>
</feature>
<dbReference type="AlphaFoldDB" id="A0AAW0KYE4"/>
<organism evidence="2 3">
    <name type="scientific">Quercus suber</name>
    <name type="common">Cork oak</name>
    <dbReference type="NCBI Taxonomy" id="58331"/>
    <lineage>
        <taxon>Eukaryota</taxon>
        <taxon>Viridiplantae</taxon>
        <taxon>Streptophyta</taxon>
        <taxon>Embryophyta</taxon>
        <taxon>Tracheophyta</taxon>
        <taxon>Spermatophyta</taxon>
        <taxon>Magnoliopsida</taxon>
        <taxon>eudicotyledons</taxon>
        <taxon>Gunneridae</taxon>
        <taxon>Pentapetalae</taxon>
        <taxon>rosids</taxon>
        <taxon>fabids</taxon>
        <taxon>Fagales</taxon>
        <taxon>Fagaceae</taxon>
        <taxon>Quercus</taxon>
    </lineage>
</organism>
<gene>
    <name evidence="2" type="ORF">CFP56_012753</name>
</gene>
<evidence type="ECO:0000256" key="1">
    <source>
        <dbReference type="SAM" id="MobiDB-lite"/>
    </source>
</evidence>
<feature type="region of interest" description="Disordered" evidence="1">
    <location>
        <begin position="421"/>
        <end position="459"/>
    </location>
</feature>
<reference evidence="2 3" key="1">
    <citation type="journal article" date="2018" name="Sci. Data">
        <title>The draft genome sequence of cork oak.</title>
        <authorList>
            <person name="Ramos A.M."/>
            <person name="Usie A."/>
            <person name="Barbosa P."/>
            <person name="Barros P.M."/>
            <person name="Capote T."/>
            <person name="Chaves I."/>
            <person name="Simoes F."/>
            <person name="Abreu I."/>
            <person name="Carrasquinho I."/>
            <person name="Faro C."/>
            <person name="Guimaraes J.B."/>
            <person name="Mendonca D."/>
            <person name="Nobrega F."/>
            <person name="Rodrigues L."/>
            <person name="Saibo N.J.M."/>
            <person name="Varela M.C."/>
            <person name="Egas C."/>
            <person name="Matos J."/>
            <person name="Miguel C.M."/>
            <person name="Oliveira M.M."/>
            <person name="Ricardo C.P."/>
            <person name="Goncalves S."/>
        </authorList>
    </citation>
    <scope>NUCLEOTIDE SEQUENCE [LARGE SCALE GENOMIC DNA]</scope>
    <source>
        <strain evidence="3">cv. HL8</strain>
    </source>
</reference>
<dbReference type="Gene3D" id="3.80.10.10">
    <property type="entry name" value="Ribonuclease Inhibitor"/>
    <property type="match status" value="1"/>
</dbReference>
<sequence>MEISRQALSYGGFSNYGFRSLNFLFLCCSKNCEEIDFILTSCCPPSLKRLSIWSKDISLPESINRFSSLHWLEIRDCMFVEEIPKLPESVREVDASNCFSLDSHSIQKLLLQFGRMLRLPKIMTCLGVKGDILLDSQPSTRLSPTEFSIIQTDFYDPINVSQNYVEDDTRCEYQIILPGNEIPKKFNHQSVNGSISFWIGPEFPTFALCLAFCLDGMRDTDTYSYICVVNIFINGHKRLLRQRLFDNLECGHLWFYGVPHSQLQLEFRDLLQGDQNLVEVSCKISNWTSKTGGENAPIIARMGIHVECICHLQNSIIISENYELVQPQNHQISKRIVHQRLRPFLNRGPSFILRRLYHTQCPIQSTSRRQLLKARKIHNSNSSRRKRLLVAKSCICLYGAQEHGLCSKELGSTYLEGLTSVRSSNSDSRIRDMPIGEPEIPKISHSTQNRTRSKKMRRS</sequence>
<protein>
    <submittedName>
        <fullName evidence="2">Uncharacterized protein</fullName>
    </submittedName>
</protein>
<proteinExistence type="predicted"/>
<accession>A0AAW0KYE4</accession>
<dbReference type="Proteomes" id="UP000237347">
    <property type="component" value="Unassembled WGS sequence"/>
</dbReference>
<evidence type="ECO:0000313" key="3">
    <source>
        <dbReference type="Proteomes" id="UP000237347"/>
    </source>
</evidence>
<evidence type="ECO:0000313" key="2">
    <source>
        <dbReference type="EMBL" id="KAK7843298.1"/>
    </source>
</evidence>